<dbReference type="GO" id="GO:0005737">
    <property type="term" value="C:cytoplasm"/>
    <property type="evidence" value="ECO:0007669"/>
    <property type="project" value="UniProtKB-SubCell"/>
</dbReference>
<evidence type="ECO:0000256" key="7">
    <source>
        <dbReference type="ARBA" id="ARBA00022722"/>
    </source>
</evidence>
<name>A0A2W5ZWS4_9BACT</name>
<evidence type="ECO:0000256" key="13">
    <source>
        <dbReference type="RuleBase" id="RU003515"/>
    </source>
</evidence>
<reference evidence="15 18" key="3">
    <citation type="submission" date="2020-10" db="EMBL/GenBank/DDBJ databases">
        <title>Ca. Dormibacterota MAGs.</title>
        <authorList>
            <person name="Montgomery K."/>
        </authorList>
    </citation>
    <scope>NUCLEOTIDE SEQUENCE [LARGE SCALE GENOMIC DNA]</scope>
    <source>
        <strain evidence="15">SC8812_S17_18</strain>
    </source>
</reference>
<evidence type="ECO:0000313" key="17">
    <source>
        <dbReference type="Proteomes" id="UP000248724"/>
    </source>
</evidence>
<dbReference type="GO" id="GO:0046872">
    <property type="term" value="F:metal ion binding"/>
    <property type="evidence" value="ECO:0007669"/>
    <property type="project" value="UniProtKB-KW"/>
</dbReference>
<evidence type="ECO:0000256" key="10">
    <source>
        <dbReference type="ARBA" id="ARBA00022801"/>
    </source>
</evidence>
<dbReference type="RefSeq" id="WP_337312157.1">
    <property type="nucleotide sequence ID" value="NZ_JAEKNS010000107.1"/>
</dbReference>
<evidence type="ECO:0000256" key="1">
    <source>
        <dbReference type="ARBA" id="ARBA00000077"/>
    </source>
</evidence>
<comment type="cofactor">
    <cofactor evidence="12">
        <name>Mn(2+)</name>
        <dbReference type="ChEBI" id="CHEBI:29035"/>
    </cofactor>
    <cofactor evidence="12">
        <name>Mg(2+)</name>
        <dbReference type="ChEBI" id="CHEBI:18420"/>
    </cofactor>
    <text evidence="12">Manganese or magnesium. Binds 1 divalent metal ion per monomer in the absence of substrate. May bind a second metal ion after substrate binding.</text>
</comment>
<evidence type="ECO:0000256" key="2">
    <source>
        <dbReference type="ARBA" id="ARBA00001946"/>
    </source>
</evidence>
<feature type="binding site" evidence="12">
    <location>
        <position position="118"/>
    </location>
    <ligand>
        <name>a divalent metal cation</name>
        <dbReference type="ChEBI" id="CHEBI:60240"/>
    </ligand>
</feature>
<dbReference type="GO" id="GO:0003723">
    <property type="term" value="F:RNA binding"/>
    <property type="evidence" value="ECO:0007669"/>
    <property type="project" value="UniProtKB-UniRule"/>
</dbReference>
<keyword evidence="9 12" id="KW-0255">Endonuclease</keyword>
<sequence>MPRFRLTTYLRDTFGVEDPRSFRLCGMDEVGRGSYAGPLVAAAVVLPPRFRHPLLRDSKLLSARQRELVGAVIRRRALAWVVAEISAADINRRGLGWANVEVFRRLVDLVDADGYCCDGRLRINATRTVHCLVKGDNLVPAISAASIVAKVHRDAIMTAMHDDAPHYNWASNKGYGAREHRDAIRTHGPHPQHRTVFIDNMLQLDLTFDTASPADLDAAALDVAAIEDASLEAASV</sequence>
<dbReference type="PANTHER" id="PTHR10954">
    <property type="entry name" value="RIBONUCLEASE H2 SUBUNIT A"/>
    <property type="match status" value="1"/>
</dbReference>
<evidence type="ECO:0000256" key="11">
    <source>
        <dbReference type="ARBA" id="ARBA00023211"/>
    </source>
</evidence>
<dbReference type="PANTHER" id="PTHR10954:SF18">
    <property type="entry name" value="RIBONUCLEASE HII"/>
    <property type="match status" value="1"/>
</dbReference>
<dbReference type="EMBL" id="QHBU01000282">
    <property type="protein sequence ID" value="PZR77788.1"/>
    <property type="molecule type" value="Genomic_DNA"/>
</dbReference>
<evidence type="ECO:0000313" key="16">
    <source>
        <dbReference type="EMBL" id="PZR77788.1"/>
    </source>
</evidence>
<evidence type="ECO:0000256" key="4">
    <source>
        <dbReference type="ARBA" id="ARBA00004496"/>
    </source>
</evidence>
<keyword evidence="10 12" id="KW-0378">Hydrolase</keyword>
<evidence type="ECO:0000313" key="18">
    <source>
        <dbReference type="Proteomes" id="UP000606991"/>
    </source>
</evidence>
<organism evidence="16 17">
    <name type="scientific">Candidatus Aeolococcus gillhamiae</name>
    <dbReference type="NCBI Taxonomy" id="3127015"/>
    <lineage>
        <taxon>Bacteria</taxon>
        <taxon>Bacillati</taxon>
        <taxon>Candidatus Dormiibacterota</taxon>
        <taxon>Candidatus Dormibacteria</taxon>
        <taxon>Candidatus Aeolococcales</taxon>
        <taxon>Candidatus Aeolococcaceae</taxon>
        <taxon>Candidatus Aeolococcus</taxon>
    </lineage>
</organism>
<keyword evidence="8 12" id="KW-0479">Metal-binding</keyword>
<dbReference type="InterPro" id="IPR024567">
    <property type="entry name" value="RNase_HII/HIII_dom"/>
</dbReference>
<keyword evidence="11" id="KW-0464">Manganese</keyword>
<evidence type="ECO:0000256" key="6">
    <source>
        <dbReference type="ARBA" id="ARBA00022490"/>
    </source>
</evidence>
<evidence type="ECO:0000256" key="5">
    <source>
        <dbReference type="ARBA" id="ARBA00007383"/>
    </source>
</evidence>
<dbReference type="InterPro" id="IPR022898">
    <property type="entry name" value="RNase_HII"/>
</dbReference>
<dbReference type="AlphaFoldDB" id="A0A2W5ZWS4"/>
<dbReference type="Proteomes" id="UP000248724">
    <property type="component" value="Unassembled WGS sequence"/>
</dbReference>
<dbReference type="Gene3D" id="3.30.420.10">
    <property type="entry name" value="Ribonuclease H-like superfamily/Ribonuclease H"/>
    <property type="match status" value="1"/>
</dbReference>
<comment type="caution">
    <text evidence="16">The sequence shown here is derived from an EMBL/GenBank/DDBJ whole genome shotgun (WGS) entry which is preliminary data.</text>
</comment>
<reference evidence="16" key="2">
    <citation type="submission" date="2018-05" db="EMBL/GenBank/DDBJ databases">
        <authorList>
            <person name="Ferrari B."/>
        </authorList>
    </citation>
    <scope>NUCLEOTIDE SEQUENCE</scope>
    <source>
        <strain evidence="16">RRmetagenome_bin12</strain>
    </source>
</reference>
<dbReference type="EC" id="3.1.26.4" evidence="13"/>
<dbReference type="InterPro" id="IPR001352">
    <property type="entry name" value="RNase_HII/HIII"/>
</dbReference>
<comment type="catalytic activity">
    <reaction evidence="1 12 13">
        <text>Endonucleolytic cleavage to 5'-phosphomonoester.</text>
        <dbReference type="EC" id="3.1.26.4"/>
    </reaction>
</comment>
<dbReference type="InterPro" id="IPR036397">
    <property type="entry name" value="RNaseH_sf"/>
</dbReference>
<dbReference type="Proteomes" id="UP000606991">
    <property type="component" value="Unassembled WGS sequence"/>
</dbReference>
<dbReference type="EMBL" id="JAEKNS010000107">
    <property type="protein sequence ID" value="MBJ7595235.1"/>
    <property type="molecule type" value="Genomic_DNA"/>
</dbReference>
<feature type="domain" description="RNase H type-2" evidence="14">
    <location>
        <begin position="22"/>
        <end position="220"/>
    </location>
</feature>
<accession>A0A2W5ZWS4</accession>
<keyword evidence="7 12" id="KW-0540">Nuclease</keyword>
<dbReference type="GO" id="GO:0032299">
    <property type="term" value="C:ribonuclease H2 complex"/>
    <property type="evidence" value="ECO:0007669"/>
    <property type="project" value="TreeGrafter"/>
</dbReference>
<evidence type="ECO:0000313" key="15">
    <source>
        <dbReference type="EMBL" id="MBJ7595235.1"/>
    </source>
</evidence>
<keyword evidence="6" id="KW-0963">Cytoplasm</keyword>
<evidence type="ECO:0000256" key="9">
    <source>
        <dbReference type="ARBA" id="ARBA00022759"/>
    </source>
</evidence>
<comment type="similarity">
    <text evidence="5 13">Belongs to the RNase HII family.</text>
</comment>
<dbReference type="NCBIfam" id="NF000595">
    <property type="entry name" value="PRK00015.1-3"/>
    <property type="match status" value="1"/>
</dbReference>
<gene>
    <name evidence="16" type="ORF">DLM65_14895</name>
    <name evidence="15" type="ORF">JF886_10315</name>
</gene>
<comment type="function">
    <text evidence="3 13">Endonuclease that specifically degrades the RNA of RNA-DNA hybrids.</text>
</comment>
<evidence type="ECO:0000256" key="8">
    <source>
        <dbReference type="ARBA" id="ARBA00022723"/>
    </source>
</evidence>
<dbReference type="InterPro" id="IPR012337">
    <property type="entry name" value="RNaseH-like_sf"/>
</dbReference>
<feature type="binding site" evidence="12">
    <location>
        <position position="29"/>
    </location>
    <ligand>
        <name>a divalent metal cation</name>
        <dbReference type="ChEBI" id="CHEBI:60240"/>
    </ligand>
</feature>
<dbReference type="SUPFAM" id="SSF53098">
    <property type="entry name" value="Ribonuclease H-like"/>
    <property type="match status" value="1"/>
</dbReference>
<comment type="subcellular location">
    <subcellularLocation>
        <location evidence="4">Cytoplasm</location>
    </subcellularLocation>
</comment>
<evidence type="ECO:0000256" key="3">
    <source>
        <dbReference type="ARBA" id="ARBA00004065"/>
    </source>
</evidence>
<dbReference type="Pfam" id="PF01351">
    <property type="entry name" value="RNase_HII"/>
    <property type="match status" value="1"/>
</dbReference>
<dbReference type="PROSITE" id="PS51975">
    <property type="entry name" value="RNASE_H_2"/>
    <property type="match status" value="1"/>
</dbReference>
<dbReference type="CDD" id="cd07182">
    <property type="entry name" value="RNase_HII_bacteria_HII_like"/>
    <property type="match status" value="1"/>
</dbReference>
<evidence type="ECO:0000259" key="14">
    <source>
        <dbReference type="PROSITE" id="PS51975"/>
    </source>
</evidence>
<reference evidence="16 17" key="1">
    <citation type="journal article" date="2017" name="Nature">
        <title>Atmospheric trace gases support primary production in Antarctic desert surface soil.</title>
        <authorList>
            <person name="Ji M."/>
            <person name="Greening C."/>
            <person name="Vanwonterghem I."/>
            <person name="Carere C.R."/>
            <person name="Bay S.K."/>
            <person name="Steen J.A."/>
            <person name="Montgomery K."/>
            <person name="Lines T."/>
            <person name="Beardall J."/>
            <person name="van Dorst J."/>
            <person name="Snape I."/>
            <person name="Stott M.B."/>
            <person name="Hugenholtz P."/>
            <person name="Ferrari B.C."/>
        </authorList>
    </citation>
    <scope>NUCLEOTIDE SEQUENCE [LARGE SCALE GENOMIC DNA]</scope>
    <source>
        <strain evidence="16">RRmetagenome_bin12</strain>
    </source>
</reference>
<dbReference type="GO" id="GO:0006298">
    <property type="term" value="P:mismatch repair"/>
    <property type="evidence" value="ECO:0007669"/>
    <property type="project" value="TreeGrafter"/>
</dbReference>
<comment type="cofactor">
    <cofactor evidence="2">
        <name>Mg(2+)</name>
        <dbReference type="ChEBI" id="CHEBI:18420"/>
    </cofactor>
</comment>
<accession>A0A934MZY8</accession>
<evidence type="ECO:0000256" key="12">
    <source>
        <dbReference type="PROSITE-ProRule" id="PRU01319"/>
    </source>
</evidence>
<feature type="binding site" evidence="12">
    <location>
        <position position="28"/>
    </location>
    <ligand>
        <name>a divalent metal cation</name>
        <dbReference type="ChEBI" id="CHEBI:60240"/>
    </ligand>
</feature>
<dbReference type="GO" id="GO:0043137">
    <property type="term" value="P:DNA replication, removal of RNA primer"/>
    <property type="evidence" value="ECO:0007669"/>
    <property type="project" value="TreeGrafter"/>
</dbReference>
<protein>
    <recommendedName>
        <fullName evidence="13">Ribonuclease</fullName>
        <ecNumber evidence="13">3.1.26.4</ecNumber>
    </recommendedName>
</protein>
<dbReference type="GO" id="GO:0004523">
    <property type="term" value="F:RNA-DNA hybrid ribonuclease activity"/>
    <property type="evidence" value="ECO:0007669"/>
    <property type="project" value="UniProtKB-UniRule"/>
</dbReference>
<proteinExistence type="inferred from homology"/>